<feature type="region of interest" description="Disordered" evidence="1">
    <location>
        <begin position="175"/>
        <end position="195"/>
    </location>
</feature>
<keyword evidence="2" id="KW-0472">Membrane</keyword>
<feature type="transmembrane region" description="Helical" evidence="2">
    <location>
        <begin position="37"/>
        <end position="59"/>
    </location>
</feature>
<evidence type="ECO:0000259" key="3">
    <source>
        <dbReference type="Pfam" id="PF20152"/>
    </source>
</evidence>
<dbReference type="InterPro" id="IPR045339">
    <property type="entry name" value="DUF6534"/>
</dbReference>
<proteinExistence type="predicted"/>
<dbReference type="PANTHER" id="PTHR40465:SF1">
    <property type="entry name" value="DUF6534 DOMAIN-CONTAINING PROTEIN"/>
    <property type="match status" value="1"/>
</dbReference>
<gene>
    <name evidence="4" type="ORF">VNI00_002925</name>
</gene>
<protein>
    <recommendedName>
        <fullName evidence="3">DUF6534 domain-containing protein</fullName>
    </recommendedName>
</protein>
<name>A0AAW0DVG6_9AGAR</name>
<keyword evidence="5" id="KW-1185">Reference proteome</keyword>
<dbReference type="EMBL" id="JAYKXP010000007">
    <property type="protein sequence ID" value="KAK7056371.1"/>
    <property type="molecule type" value="Genomic_DNA"/>
</dbReference>
<organism evidence="4 5">
    <name type="scientific">Paramarasmius palmivorus</name>
    <dbReference type="NCBI Taxonomy" id="297713"/>
    <lineage>
        <taxon>Eukaryota</taxon>
        <taxon>Fungi</taxon>
        <taxon>Dikarya</taxon>
        <taxon>Basidiomycota</taxon>
        <taxon>Agaricomycotina</taxon>
        <taxon>Agaricomycetes</taxon>
        <taxon>Agaricomycetidae</taxon>
        <taxon>Agaricales</taxon>
        <taxon>Marasmiineae</taxon>
        <taxon>Marasmiaceae</taxon>
        <taxon>Paramarasmius</taxon>
    </lineage>
</organism>
<evidence type="ECO:0000313" key="5">
    <source>
        <dbReference type="Proteomes" id="UP001383192"/>
    </source>
</evidence>
<evidence type="ECO:0000256" key="1">
    <source>
        <dbReference type="SAM" id="MobiDB-lite"/>
    </source>
</evidence>
<feature type="domain" description="DUF6534" evidence="3">
    <location>
        <begin position="45"/>
        <end position="132"/>
    </location>
</feature>
<keyword evidence="2" id="KW-0812">Transmembrane</keyword>
<dbReference type="PANTHER" id="PTHR40465">
    <property type="entry name" value="CHROMOSOME 1, WHOLE GENOME SHOTGUN SEQUENCE"/>
    <property type="match status" value="1"/>
</dbReference>
<evidence type="ECO:0000313" key="4">
    <source>
        <dbReference type="EMBL" id="KAK7056371.1"/>
    </source>
</evidence>
<accession>A0AAW0DVG6</accession>
<feature type="compositionally biased region" description="Polar residues" evidence="1">
    <location>
        <begin position="184"/>
        <end position="195"/>
    </location>
</feature>
<dbReference type="AlphaFoldDB" id="A0AAW0DVG6"/>
<feature type="transmembrane region" description="Helical" evidence="2">
    <location>
        <begin position="79"/>
        <end position="101"/>
    </location>
</feature>
<sequence>MIASLAQFSGSIAGAMVSLDAKYLQDASISVPIIVCSYVWLIGGVIADVTIALSMMYLLSRYDSSFQKSKNIIRRITRLILETGSVTAIVAVCLLVLLVIGTMSGDAFYFAPSAVLAKVYSNSLMVLVNSRMQIVGRDSDSVKPTSGLVFNNPQSPQCTEIWTEVETNIWRDPAAKERDDGHASTETIVVDQSLQ</sequence>
<reference evidence="4 5" key="1">
    <citation type="submission" date="2024-01" db="EMBL/GenBank/DDBJ databases">
        <title>A draft genome for a cacao thread blight-causing isolate of Paramarasmius palmivorus.</title>
        <authorList>
            <person name="Baruah I.K."/>
            <person name="Bukari Y."/>
            <person name="Amoako-Attah I."/>
            <person name="Meinhardt L.W."/>
            <person name="Bailey B.A."/>
            <person name="Cohen S.P."/>
        </authorList>
    </citation>
    <scope>NUCLEOTIDE SEQUENCE [LARGE SCALE GENOMIC DNA]</scope>
    <source>
        <strain evidence="4 5">GH-12</strain>
    </source>
</reference>
<feature type="transmembrane region" description="Helical" evidence="2">
    <location>
        <begin position="107"/>
        <end position="128"/>
    </location>
</feature>
<dbReference type="Pfam" id="PF20152">
    <property type="entry name" value="DUF6534"/>
    <property type="match status" value="1"/>
</dbReference>
<keyword evidence="2" id="KW-1133">Transmembrane helix</keyword>
<dbReference type="Proteomes" id="UP001383192">
    <property type="component" value="Unassembled WGS sequence"/>
</dbReference>
<evidence type="ECO:0000256" key="2">
    <source>
        <dbReference type="SAM" id="Phobius"/>
    </source>
</evidence>
<comment type="caution">
    <text evidence="4">The sequence shown here is derived from an EMBL/GenBank/DDBJ whole genome shotgun (WGS) entry which is preliminary data.</text>
</comment>